<reference evidence="14" key="1">
    <citation type="submission" date="2023-08" db="EMBL/GenBank/DDBJ databases">
        <title>Pelteobagrus vachellii genome.</title>
        <authorList>
            <person name="Liu H."/>
        </authorList>
    </citation>
    <scope>NUCLEOTIDE SEQUENCE</scope>
    <source>
        <strain evidence="14">PRFRI_2022a</strain>
        <tissue evidence="14">Muscle</tissue>
    </source>
</reference>
<keyword evidence="7 12" id="KW-1133">Transmembrane helix</keyword>
<gene>
    <name evidence="14" type="ORF">Q7C36_014149</name>
</gene>
<evidence type="ECO:0000256" key="10">
    <source>
        <dbReference type="ARBA" id="ARBA00023170"/>
    </source>
</evidence>
<evidence type="ECO:0000313" key="14">
    <source>
        <dbReference type="EMBL" id="KAK2836280.1"/>
    </source>
</evidence>
<keyword evidence="15" id="KW-1185">Reference proteome</keyword>
<keyword evidence="9 12" id="KW-0472">Membrane</keyword>
<evidence type="ECO:0000256" key="12">
    <source>
        <dbReference type="RuleBase" id="RU364061"/>
    </source>
</evidence>
<keyword evidence="6 12" id="KW-0812">Transmembrane</keyword>
<dbReference type="GO" id="GO:0005886">
    <property type="term" value="C:plasma membrane"/>
    <property type="evidence" value="ECO:0007669"/>
    <property type="project" value="UniProtKB-SubCell"/>
</dbReference>
<dbReference type="EMBL" id="JAVHJS010000014">
    <property type="protein sequence ID" value="KAK2836280.1"/>
    <property type="molecule type" value="Genomic_DNA"/>
</dbReference>
<keyword evidence="5" id="KW-0716">Sensory transduction</keyword>
<evidence type="ECO:0000256" key="3">
    <source>
        <dbReference type="ARBA" id="ARBA00022475"/>
    </source>
</evidence>
<sequence>MIANKTVTLVKKTPAGQLTGVPMALYVALVLLGILGNAMVILVVGDSIIHERGGGRNSDMILVNMALSNLLVSVMRNTLLVTSDFGLEVLPGKDWCQFLMGVWVWLRSVNVWSTLFLSVFHFYTLKRIGPPIASLNSSRGPPKALLMCFSLIWGLNLLYSVPAFVYSTNGGKNATETLMLVSSTTRPLLGCLWDFPSTYSGLAFATTSMGIHEVLPIILMSSTNLGSLLILYAHGNAHNIASKDQDAPILRRVPAERRAAKVILALIILFIISWGASVISVNYFNYNRGASSAYLLILARFSNSGFIALSPVILAVGHRKLREFIKSIFN</sequence>
<feature type="transmembrane region" description="Helical" evidence="12">
    <location>
        <begin position="293"/>
        <end position="316"/>
    </location>
</feature>
<dbReference type="InterPro" id="IPR000276">
    <property type="entry name" value="GPCR_Rhodpsn"/>
</dbReference>
<dbReference type="Pfam" id="PF03402">
    <property type="entry name" value="V1R"/>
    <property type="match status" value="1"/>
</dbReference>
<dbReference type="GO" id="GO:0016503">
    <property type="term" value="F:pheromone receptor activity"/>
    <property type="evidence" value="ECO:0007669"/>
    <property type="project" value="InterPro"/>
</dbReference>
<dbReference type="PROSITE" id="PS50262">
    <property type="entry name" value="G_PROTEIN_RECEP_F1_2"/>
    <property type="match status" value="1"/>
</dbReference>
<keyword evidence="10 12" id="KW-0675">Receptor</keyword>
<feature type="domain" description="G-protein coupled receptors family 1 profile" evidence="13">
    <location>
        <begin position="36"/>
        <end position="314"/>
    </location>
</feature>
<dbReference type="Gene3D" id="1.20.1070.10">
    <property type="entry name" value="Rhodopsin 7-helix transmembrane proteins"/>
    <property type="match status" value="1"/>
</dbReference>
<comment type="caution">
    <text evidence="14">The sequence shown here is derived from an EMBL/GenBank/DDBJ whole genome shotgun (WGS) entry which is preliminary data.</text>
</comment>
<name>A0AA88SM46_TACVA</name>
<evidence type="ECO:0000256" key="6">
    <source>
        <dbReference type="ARBA" id="ARBA00022692"/>
    </source>
</evidence>
<keyword evidence="11 12" id="KW-0807">Transducer</keyword>
<protein>
    <recommendedName>
        <fullName evidence="12">Vomeronasal type-1 receptor</fullName>
    </recommendedName>
</protein>
<feature type="transmembrane region" description="Helical" evidence="12">
    <location>
        <begin position="102"/>
        <end position="123"/>
    </location>
</feature>
<dbReference type="AlphaFoldDB" id="A0AA88SM46"/>
<comment type="subcellular location">
    <subcellularLocation>
        <location evidence="1 12">Cell membrane</location>
        <topology evidence="1 12">Multi-pass membrane protein</topology>
    </subcellularLocation>
</comment>
<dbReference type="CDD" id="cd00637">
    <property type="entry name" value="7tm_classA_rhodopsin-like"/>
    <property type="match status" value="1"/>
</dbReference>
<evidence type="ECO:0000256" key="1">
    <source>
        <dbReference type="ARBA" id="ARBA00004651"/>
    </source>
</evidence>
<keyword evidence="8 12" id="KW-0297">G-protein coupled receptor</keyword>
<dbReference type="Proteomes" id="UP001187315">
    <property type="component" value="Unassembled WGS sequence"/>
</dbReference>
<feature type="transmembrane region" description="Helical" evidence="12">
    <location>
        <begin position="262"/>
        <end position="281"/>
    </location>
</feature>
<keyword evidence="3 12" id="KW-1003">Cell membrane</keyword>
<proteinExistence type="inferred from homology"/>
<comment type="similarity">
    <text evidence="2 12">Belongs to the G-protein coupled receptor 1 family.</text>
</comment>
<dbReference type="PANTHER" id="PTHR11394:SF137">
    <property type="entry name" value="C-X-C CHEMOKINE RECEPTOR TYPE 3 ISOFORM X1-RELATED"/>
    <property type="match status" value="1"/>
</dbReference>
<evidence type="ECO:0000256" key="11">
    <source>
        <dbReference type="ARBA" id="ARBA00023224"/>
    </source>
</evidence>
<dbReference type="PRINTS" id="PR00237">
    <property type="entry name" value="GPCRRHODOPSN"/>
</dbReference>
<feature type="transmembrane region" description="Helical" evidence="12">
    <location>
        <begin position="144"/>
        <end position="166"/>
    </location>
</feature>
<evidence type="ECO:0000313" key="15">
    <source>
        <dbReference type="Proteomes" id="UP001187315"/>
    </source>
</evidence>
<dbReference type="GO" id="GO:0019236">
    <property type="term" value="P:response to pheromone"/>
    <property type="evidence" value="ECO:0007669"/>
    <property type="project" value="UniProtKB-KW"/>
</dbReference>
<dbReference type="SUPFAM" id="SSF81321">
    <property type="entry name" value="Family A G protein-coupled receptor-like"/>
    <property type="match status" value="1"/>
</dbReference>
<feature type="transmembrane region" description="Helical" evidence="12">
    <location>
        <begin position="214"/>
        <end position="233"/>
    </location>
</feature>
<evidence type="ECO:0000256" key="7">
    <source>
        <dbReference type="ARBA" id="ARBA00022989"/>
    </source>
</evidence>
<evidence type="ECO:0000256" key="8">
    <source>
        <dbReference type="ARBA" id="ARBA00023040"/>
    </source>
</evidence>
<evidence type="ECO:0000256" key="9">
    <source>
        <dbReference type="ARBA" id="ARBA00023136"/>
    </source>
</evidence>
<evidence type="ECO:0000256" key="4">
    <source>
        <dbReference type="ARBA" id="ARBA00022507"/>
    </source>
</evidence>
<evidence type="ECO:0000259" key="13">
    <source>
        <dbReference type="PROSITE" id="PS50262"/>
    </source>
</evidence>
<organism evidence="14 15">
    <name type="scientific">Tachysurus vachellii</name>
    <name type="common">Darkbarbel catfish</name>
    <name type="synonym">Pelteobagrus vachellii</name>
    <dbReference type="NCBI Taxonomy" id="175792"/>
    <lineage>
        <taxon>Eukaryota</taxon>
        <taxon>Metazoa</taxon>
        <taxon>Chordata</taxon>
        <taxon>Craniata</taxon>
        <taxon>Vertebrata</taxon>
        <taxon>Euteleostomi</taxon>
        <taxon>Actinopterygii</taxon>
        <taxon>Neopterygii</taxon>
        <taxon>Teleostei</taxon>
        <taxon>Ostariophysi</taxon>
        <taxon>Siluriformes</taxon>
        <taxon>Bagridae</taxon>
        <taxon>Tachysurus</taxon>
    </lineage>
</organism>
<keyword evidence="4 12" id="KW-0589">Pheromone response</keyword>
<accession>A0AA88SM46</accession>
<evidence type="ECO:0000256" key="5">
    <source>
        <dbReference type="ARBA" id="ARBA00022606"/>
    </source>
</evidence>
<evidence type="ECO:0000256" key="2">
    <source>
        <dbReference type="ARBA" id="ARBA00010663"/>
    </source>
</evidence>
<feature type="transmembrane region" description="Helical" evidence="12">
    <location>
        <begin position="23"/>
        <end position="49"/>
    </location>
</feature>
<dbReference type="InterPro" id="IPR017452">
    <property type="entry name" value="GPCR_Rhodpsn_7TM"/>
</dbReference>
<dbReference type="PANTHER" id="PTHR11394">
    <property type="entry name" value="TASTE RECEPTOR TYPE 2"/>
    <property type="match status" value="1"/>
</dbReference>
<dbReference type="InterPro" id="IPR004072">
    <property type="entry name" value="Vmron_rcpt_1"/>
</dbReference>